<feature type="compositionally biased region" description="Basic and acidic residues" evidence="1">
    <location>
        <begin position="33"/>
        <end position="43"/>
    </location>
</feature>
<protein>
    <submittedName>
        <fullName evidence="2">Uncharacterized protein</fullName>
    </submittedName>
</protein>
<feature type="region of interest" description="Disordered" evidence="1">
    <location>
        <begin position="1"/>
        <end position="43"/>
    </location>
</feature>
<proteinExistence type="predicted"/>
<dbReference type="AlphaFoldDB" id="A0A4S4L3G2"/>
<evidence type="ECO:0000256" key="1">
    <source>
        <dbReference type="SAM" id="MobiDB-lite"/>
    </source>
</evidence>
<evidence type="ECO:0000313" key="3">
    <source>
        <dbReference type="Proteomes" id="UP000310158"/>
    </source>
</evidence>
<accession>A0A4S4L3G2</accession>
<feature type="region of interest" description="Disordered" evidence="1">
    <location>
        <begin position="385"/>
        <end position="415"/>
    </location>
</feature>
<keyword evidence="3" id="KW-1185">Reference proteome</keyword>
<feature type="region of interest" description="Disordered" evidence="1">
    <location>
        <begin position="267"/>
        <end position="304"/>
    </location>
</feature>
<evidence type="ECO:0000313" key="2">
    <source>
        <dbReference type="EMBL" id="THH05936.1"/>
    </source>
</evidence>
<feature type="compositionally biased region" description="Basic residues" evidence="1">
    <location>
        <begin position="323"/>
        <end position="336"/>
    </location>
</feature>
<feature type="region of interest" description="Disordered" evidence="1">
    <location>
        <begin position="319"/>
        <end position="346"/>
    </location>
</feature>
<reference evidence="2 3" key="1">
    <citation type="submission" date="2019-02" db="EMBL/GenBank/DDBJ databases">
        <title>Genome sequencing of the rare red list fungi Bondarzewia mesenterica.</title>
        <authorList>
            <person name="Buettner E."/>
            <person name="Kellner H."/>
        </authorList>
    </citation>
    <scope>NUCLEOTIDE SEQUENCE [LARGE SCALE GENOMIC DNA]</scope>
    <source>
        <strain evidence="2 3">DSM 108281</strain>
    </source>
</reference>
<feature type="non-terminal residue" evidence="2">
    <location>
        <position position="1"/>
    </location>
</feature>
<dbReference type="Proteomes" id="UP000310158">
    <property type="component" value="Unassembled WGS sequence"/>
</dbReference>
<organism evidence="2 3">
    <name type="scientific">Bondarzewia mesenterica</name>
    <dbReference type="NCBI Taxonomy" id="1095465"/>
    <lineage>
        <taxon>Eukaryota</taxon>
        <taxon>Fungi</taxon>
        <taxon>Dikarya</taxon>
        <taxon>Basidiomycota</taxon>
        <taxon>Agaricomycotina</taxon>
        <taxon>Agaricomycetes</taxon>
        <taxon>Russulales</taxon>
        <taxon>Bondarzewiaceae</taxon>
        <taxon>Bondarzewia</taxon>
    </lineage>
</organism>
<comment type="caution">
    <text evidence="2">The sequence shown here is derived from an EMBL/GenBank/DDBJ whole genome shotgun (WGS) entry which is preliminary data.</text>
</comment>
<name>A0A4S4L3G2_9AGAM</name>
<sequence length="634" mass="70213">AGATERSALRTTLEKDNKASNRDVSGISLPHVTRHDEDANEPARDGSAYVPILYYTVMTALGNRTPALPFPNAKYQTHTVTDTRRESAVSTSVHQYEGRRWDEALRCRSAPAMAECAYIIQRRSGSVDRNGKGDMPLGLQLLAPSPVRVESEIVVHRVETRAPSCMALASNAHATTDYGISIQAIPRSLSEARVSCRSKASHYLLHTILIPSGLLLVTEHSISEPGRTLARARDDVSTHTLSRLRQCTMSEFSARPRAHDSNVDVRASLSTHRPLQLSPTLPPSRVSTSHASSPSRCQWPQTSNSKKTAIYIVPRASHEVRRSTPHTHPHPNRQTHKSNSFLPGPDRCSIPSTAALSVYARYTPHQISRKSQHRPTRACVLPNREDRRPDLIPPRSPFTDARAPDTRAPCECTESGRPGTVVIRTRKEKVDSPFLAREARRFTSTGPDADTDADGVIRELARRSRARATRARASTSYVRRYANAQYSIYINARIWPGRYVSADRYRAAPRISLALAEAPALAVSYGDKFDPARASIVLLHLHLPVLNSLSSAFLVTPSPLVRPFAVSVSFRNASGSKLEARTRTANFFLYADHRSGHHAIKLKLKLKLKLQSSPVRPSKQPKIEFAWGKLELTG</sequence>
<feature type="compositionally biased region" description="Polar residues" evidence="1">
    <location>
        <begin position="268"/>
        <end position="304"/>
    </location>
</feature>
<feature type="compositionally biased region" description="Basic and acidic residues" evidence="1">
    <location>
        <begin position="12"/>
        <end position="21"/>
    </location>
</feature>
<dbReference type="EMBL" id="SGPL01000939">
    <property type="protein sequence ID" value="THH05936.1"/>
    <property type="molecule type" value="Genomic_DNA"/>
</dbReference>
<gene>
    <name evidence="2" type="ORF">EW146_g9765</name>
</gene>